<dbReference type="Proteomes" id="UP000821865">
    <property type="component" value="Chromosome 2"/>
</dbReference>
<organism evidence="1 2">
    <name type="scientific">Dermacentor silvarum</name>
    <name type="common">Tick</name>
    <dbReference type="NCBI Taxonomy" id="543639"/>
    <lineage>
        <taxon>Eukaryota</taxon>
        <taxon>Metazoa</taxon>
        <taxon>Ecdysozoa</taxon>
        <taxon>Arthropoda</taxon>
        <taxon>Chelicerata</taxon>
        <taxon>Arachnida</taxon>
        <taxon>Acari</taxon>
        <taxon>Parasitiformes</taxon>
        <taxon>Ixodida</taxon>
        <taxon>Ixodoidea</taxon>
        <taxon>Ixodidae</taxon>
        <taxon>Rhipicephalinae</taxon>
        <taxon>Dermacentor</taxon>
    </lineage>
</organism>
<evidence type="ECO:0000313" key="2">
    <source>
        <dbReference type="Proteomes" id="UP000821865"/>
    </source>
</evidence>
<gene>
    <name evidence="1" type="ORF">HPB49_023949</name>
</gene>
<reference evidence="1" key="1">
    <citation type="submission" date="2020-05" db="EMBL/GenBank/DDBJ databases">
        <title>Large-scale comparative analyses of tick genomes elucidate their genetic diversity and vector capacities.</title>
        <authorList>
            <person name="Jia N."/>
            <person name="Wang J."/>
            <person name="Shi W."/>
            <person name="Du L."/>
            <person name="Sun Y."/>
            <person name="Zhan W."/>
            <person name="Jiang J."/>
            <person name="Wang Q."/>
            <person name="Zhang B."/>
            <person name="Ji P."/>
            <person name="Sakyi L.B."/>
            <person name="Cui X."/>
            <person name="Yuan T."/>
            <person name="Jiang B."/>
            <person name="Yang W."/>
            <person name="Lam T.T.-Y."/>
            <person name="Chang Q."/>
            <person name="Ding S."/>
            <person name="Wang X."/>
            <person name="Zhu J."/>
            <person name="Ruan X."/>
            <person name="Zhao L."/>
            <person name="Wei J."/>
            <person name="Que T."/>
            <person name="Du C."/>
            <person name="Cheng J."/>
            <person name="Dai P."/>
            <person name="Han X."/>
            <person name="Huang E."/>
            <person name="Gao Y."/>
            <person name="Liu J."/>
            <person name="Shao H."/>
            <person name="Ye R."/>
            <person name="Li L."/>
            <person name="Wei W."/>
            <person name="Wang X."/>
            <person name="Wang C."/>
            <person name="Yang T."/>
            <person name="Huo Q."/>
            <person name="Li W."/>
            <person name="Guo W."/>
            <person name="Chen H."/>
            <person name="Zhou L."/>
            <person name="Ni X."/>
            <person name="Tian J."/>
            <person name="Zhou Y."/>
            <person name="Sheng Y."/>
            <person name="Liu T."/>
            <person name="Pan Y."/>
            <person name="Xia L."/>
            <person name="Li J."/>
            <person name="Zhao F."/>
            <person name="Cao W."/>
        </authorList>
    </citation>
    <scope>NUCLEOTIDE SEQUENCE</scope>
    <source>
        <strain evidence="1">Dsil-2018</strain>
    </source>
</reference>
<comment type="caution">
    <text evidence="1">The sequence shown here is derived from an EMBL/GenBank/DDBJ whole genome shotgun (WGS) entry which is preliminary data.</text>
</comment>
<keyword evidence="2" id="KW-1185">Reference proteome</keyword>
<evidence type="ECO:0000313" key="1">
    <source>
        <dbReference type="EMBL" id="KAH7967319.1"/>
    </source>
</evidence>
<accession>A0ACB8DGA7</accession>
<protein>
    <submittedName>
        <fullName evidence="1">Uncharacterized protein</fullName>
    </submittedName>
</protein>
<sequence length="101" mass="11521">MYLLYVSGVERALLQSGLGFRLRYASGIDDNRRIPGLACADDLLLMAEIPRDMQSLLVICANEMKKLGLRFNAQKTTVVQLAAKSMAEGIWCYDWWKRSYK</sequence>
<name>A0ACB8DGA7_DERSI</name>
<dbReference type="EMBL" id="CM023471">
    <property type="protein sequence ID" value="KAH7967319.1"/>
    <property type="molecule type" value="Genomic_DNA"/>
</dbReference>
<proteinExistence type="predicted"/>